<dbReference type="EMBL" id="JAASQR010000001">
    <property type="protein sequence ID" value="NIJ15450.1"/>
    <property type="molecule type" value="Genomic_DNA"/>
</dbReference>
<evidence type="ECO:0000313" key="1">
    <source>
        <dbReference type="EMBL" id="NIJ15450.1"/>
    </source>
</evidence>
<accession>A0A846M3W7</accession>
<protein>
    <submittedName>
        <fullName evidence="1">Uncharacterized protein</fullName>
    </submittedName>
</protein>
<evidence type="ECO:0000313" key="2">
    <source>
        <dbReference type="Proteomes" id="UP000576821"/>
    </source>
</evidence>
<organism evidence="1 2">
    <name type="scientific">Sphingobium vermicomposti</name>
    <dbReference type="NCBI Taxonomy" id="529005"/>
    <lineage>
        <taxon>Bacteria</taxon>
        <taxon>Pseudomonadati</taxon>
        <taxon>Pseudomonadota</taxon>
        <taxon>Alphaproteobacteria</taxon>
        <taxon>Sphingomonadales</taxon>
        <taxon>Sphingomonadaceae</taxon>
        <taxon>Sphingobium</taxon>
    </lineage>
</organism>
<dbReference type="AlphaFoldDB" id="A0A846M3W7"/>
<proteinExistence type="predicted"/>
<comment type="caution">
    <text evidence="1">The sequence shown here is derived from an EMBL/GenBank/DDBJ whole genome shotgun (WGS) entry which is preliminary data.</text>
</comment>
<gene>
    <name evidence="1" type="ORF">FHS54_000399</name>
</gene>
<dbReference type="Proteomes" id="UP000576821">
    <property type="component" value="Unassembled WGS sequence"/>
</dbReference>
<sequence>MNSTGFVETAYLFFPLQARRMSQPLIFNSALPPEGVG</sequence>
<keyword evidence="2" id="KW-1185">Reference proteome</keyword>
<reference evidence="1 2" key="1">
    <citation type="submission" date="2020-03" db="EMBL/GenBank/DDBJ databases">
        <title>Genomic Encyclopedia of Type Strains, Phase IV (KMG-IV): sequencing the most valuable type-strain genomes for metagenomic binning, comparative biology and taxonomic classification.</title>
        <authorList>
            <person name="Goeker M."/>
        </authorList>
    </citation>
    <scope>NUCLEOTIDE SEQUENCE [LARGE SCALE GENOMIC DNA]</scope>
    <source>
        <strain evidence="1 2">DSM 21299</strain>
    </source>
</reference>
<name>A0A846M3W7_9SPHN</name>